<evidence type="ECO:0000313" key="1">
    <source>
        <dbReference type="EMBL" id="OMO99977.1"/>
    </source>
</evidence>
<sequence>MDELSLKVRNFTEYRRLTELNPTPLISGDNQRSATPRLG</sequence>
<accession>A0A1R3JZ22</accession>
<organism evidence="1 2">
    <name type="scientific">Corchorus capsularis</name>
    <name type="common">Jute</name>
    <dbReference type="NCBI Taxonomy" id="210143"/>
    <lineage>
        <taxon>Eukaryota</taxon>
        <taxon>Viridiplantae</taxon>
        <taxon>Streptophyta</taxon>
        <taxon>Embryophyta</taxon>
        <taxon>Tracheophyta</taxon>
        <taxon>Spermatophyta</taxon>
        <taxon>Magnoliopsida</taxon>
        <taxon>eudicotyledons</taxon>
        <taxon>Gunneridae</taxon>
        <taxon>Pentapetalae</taxon>
        <taxon>rosids</taxon>
        <taxon>malvids</taxon>
        <taxon>Malvales</taxon>
        <taxon>Malvaceae</taxon>
        <taxon>Grewioideae</taxon>
        <taxon>Apeibeae</taxon>
        <taxon>Corchorus</taxon>
    </lineage>
</organism>
<dbReference type="Proteomes" id="UP000188268">
    <property type="component" value="Unassembled WGS sequence"/>
</dbReference>
<name>A0A1R3JZ22_COCAP</name>
<dbReference type="Gramene" id="OMO99977">
    <property type="protein sequence ID" value="OMO99977"/>
    <property type="gene ID" value="CCACVL1_03520"/>
</dbReference>
<protein>
    <submittedName>
        <fullName evidence="1">Uncharacterized protein</fullName>
    </submittedName>
</protein>
<gene>
    <name evidence="1" type="ORF">CCACVL1_03520</name>
</gene>
<evidence type="ECO:0000313" key="2">
    <source>
        <dbReference type="Proteomes" id="UP000188268"/>
    </source>
</evidence>
<dbReference type="AlphaFoldDB" id="A0A1R3JZ22"/>
<proteinExistence type="predicted"/>
<dbReference type="EMBL" id="AWWV01006736">
    <property type="protein sequence ID" value="OMO99977.1"/>
    <property type="molecule type" value="Genomic_DNA"/>
</dbReference>
<comment type="caution">
    <text evidence="1">The sequence shown here is derived from an EMBL/GenBank/DDBJ whole genome shotgun (WGS) entry which is preliminary data.</text>
</comment>
<reference evidence="1 2" key="1">
    <citation type="submission" date="2013-09" db="EMBL/GenBank/DDBJ databases">
        <title>Corchorus capsularis genome sequencing.</title>
        <authorList>
            <person name="Alam M."/>
            <person name="Haque M.S."/>
            <person name="Islam M.S."/>
            <person name="Emdad E.M."/>
            <person name="Islam M.M."/>
            <person name="Ahmed B."/>
            <person name="Halim A."/>
            <person name="Hossen Q.M.M."/>
            <person name="Hossain M.Z."/>
            <person name="Ahmed R."/>
            <person name="Khan M.M."/>
            <person name="Islam R."/>
            <person name="Rashid M.M."/>
            <person name="Khan S.A."/>
            <person name="Rahman M.S."/>
            <person name="Alam M."/>
        </authorList>
    </citation>
    <scope>NUCLEOTIDE SEQUENCE [LARGE SCALE GENOMIC DNA]</scope>
    <source>
        <strain evidence="2">cv. CVL-1</strain>
        <tissue evidence="1">Whole seedling</tissue>
    </source>
</reference>
<keyword evidence="2" id="KW-1185">Reference proteome</keyword>